<dbReference type="EMBL" id="QVQW01000005">
    <property type="protein sequence ID" value="RKU48404.1"/>
    <property type="molecule type" value="Genomic_DNA"/>
</dbReference>
<evidence type="ECO:0000313" key="3">
    <source>
        <dbReference type="Proteomes" id="UP000275385"/>
    </source>
</evidence>
<feature type="transmembrane region" description="Helical" evidence="1">
    <location>
        <begin position="140"/>
        <end position="160"/>
    </location>
</feature>
<reference evidence="2 3" key="1">
    <citation type="submission" date="2018-08" db="EMBL/GenBank/DDBJ databases">
        <title>Draft genome of the lignicolous fungus Coniochaeta pulveracea.</title>
        <authorList>
            <person name="Borstlap C.J."/>
            <person name="De Witt R.N."/>
            <person name="Botha A."/>
            <person name="Volschenk H."/>
        </authorList>
    </citation>
    <scope>NUCLEOTIDE SEQUENCE [LARGE SCALE GENOMIC DNA]</scope>
    <source>
        <strain evidence="2 3">CAB683</strain>
    </source>
</reference>
<evidence type="ECO:0000313" key="2">
    <source>
        <dbReference type="EMBL" id="RKU48404.1"/>
    </source>
</evidence>
<proteinExistence type="predicted"/>
<dbReference type="PANTHER" id="PTHR12242:SF1">
    <property type="entry name" value="MYND-TYPE DOMAIN-CONTAINING PROTEIN"/>
    <property type="match status" value="1"/>
</dbReference>
<keyword evidence="3" id="KW-1185">Reference proteome</keyword>
<gene>
    <name evidence="2" type="ORF">DL546_009482</name>
</gene>
<dbReference type="GO" id="GO:0016020">
    <property type="term" value="C:membrane"/>
    <property type="evidence" value="ECO:0007669"/>
    <property type="project" value="TreeGrafter"/>
</dbReference>
<dbReference type="STRING" id="177199.A0A420YKI9"/>
<keyword evidence="1" id="KW-0472">Membrane</keyword>
<dbReference type="AlphaFoldDB" id="A0A420YKI9"/>
<evidence type="ECO:0000256" key="1">
    <source>
        <dbReference type="SAM" id="Phobius"/>
    </source>
</evidence>
<feature type="transmembrane region" description="Helical" evidence="1">
    <location>
        <begin position="108"/>
        <end position="128"/>
    </location>
</feature>
<feature type="transmembrane region" description="Helical" evidence="1">
    <location>
        <begin position="211"/>
        <end position="232"/>
    </location>
</feature>
<dbReference type="Proteomes" id="UP000275385">
    <property type="component" value="Unassembled WGS sequence"/>
</dbReference>
<name>A0A420YKI9_9PEZI</name>
<keyword evidence="1" id="KW-1133">Transmembrane helix</keyword>
<accession>A0A420YKI9</accession>
<evidence type="ECO:0008006" key="4">
    <source>
        <dbReference type="Google" id="ProtNLM"/>
    </source>
</evidence>
<keyword evidence="1" id="KW-0812">Transmembrane</keyword>
<protein>
    <recommendedName>
        <fullName evidence="4">FAR-17a/AIG1-like protein</fullName>
    </recommendedName>
</protein>
<dbReference type="OrthoDB" id="419711at2759"/>
<feature type="transmembrane region" description="Helical" evidence="1">
    <location>
        <begin position="21"/>
        <end position="44"/>
    </location>
</feature>
<organism evidence="2 3">
    <name type="scientific">Coniochaeta pulveracea</name>
    <dbReference type="NCBI Taxonomy" id="177199"/>
    <lineage>
        <taxon>Eukaryota</taxon>
        <taxon>Fungi</taxon>
        <taxon>Dikarya</taxon>
        <taxon>Ascomycota</taxon>
        <taxon>Pezizomycotina</taxon>
        <taxon>Sordariomycetes</taxon>
        <taxon>Sordariomycetidae</taxon>
        <taxon>Coniochaetales</taxon>
        <taxon>Coniochaetaceae</taxon>
        <taxon>Coniochaeta</taxon>
    </lineage>
</organism>
<feature type="transmembrane region" description="Helical" evidence="1">
    <location>
        <begin position="64"/>
        <end position="88"/>
    </location>
</feature>
<feature type="transmembrane region" description="Helical" evidence="1">
    <location>
        <begin position="172"/>
        <end position="191"/>
    </location>
</feature>
<dbReference type="PANTHER" id="PTHR12242">
    <property type="entry name" value="OS02G0130600 PROTEIN-RELATED"/>
    <property type="match status" value="1"/>
</dbReference>
<comment type="caution">
    <text evidence="2">The sequence shown here is derived from an EMBL/GenBank/DDBJ whole genome shotgun (WGS) entry which is preliminary data.</text>
</comment>
<sequence length="278" mass="31521">MLHPFQFGKDVFDPTNRFVTSWLLPPWALLLCLYSFTAEIFILAWDCAYPELDGCSASRSTFSYFTVLTYWGISFYFLVSSIHTLTYIVSGTPLLSRFPRLLQALHSLSYTTVIVYPFIVTVIYWGVLYSSPWFPTVFGAWSNISQHAMNSLFALIEILLTRTETPLPIHMLWLIVILAIYCGLAYVTHAIKGVYVYSFLDPGKNGKGVVAGYILGIAVGSLVVFGAAWGLIWTRRWVAEKKFAMIGKFAIRDKTGVIMEMRGTGSRIRTRESEIERK</sequence>